<dbReference type="PANTHER" id="PTHR33993:SF2">
    <property type="entry name" value="VOC DOMAIN-CONTAINING PROTEIN"/>
    <property type="match status" value="1"/>
</dbReference>
<dbReference type="InterPro" id="IPR004360">
    <property type="entry name" value="Glyas_Fos-R_dOase_dom"/>
</dbReference>
<dbReference type="Pfam" id="PF00903">
    <property type="entry name" value="Glyoxalase"/>
    <property type="match status" value="1"/>
</dbReference>
<dbReference type="Proteomes" id="UP000809621">
    <property type="component" value="Unassembled WGS sequence"/>
</dbReference>
<sequence length="129" mass="14059">MSENGQDVNSYVSIFEIPALDISRAINFYQAILNINIEKFEMPGMEMGVFPYENQAVVGLILKQDGLSPSSNGVTLYLNGGDNLSSILDEVVKNGGKIITPKTPHADESGYFAIFHDCEGNRMGLNSPN</sequence>
<dbReference type="PANTHER" id="PTHR33993">
    <property type="entry name" value="GLYOXALASE-RELATED"/>
    <property type="match status" value="1"/>
</dbReference>
<accession>A0ABS2HFT5</accession>
<dbReference type="InterPro" id="IPR052164">
    <property type="entry name" value="Anthracycline_SecMetBiosynth"/>
</dbReference>
<evidence type="ECO:0000313" key="2">
    <source>
        <dbReference type="EMBL" id="MBM7035272.1"/>
    </source>
</evidence>
<organism evidence="2 3">
    <name type="scientific">Vibrio ulleungensis</name>
    <dbReference type="NCBI Taxonomy" id="2807619"/>
    <lineage>
        <taxon>Bacteria</taxon>
        <taxon>Pseudomonadati</taxon>
        <taxon>Pseudomonadota</taxon>
        <taxon>Gammaproteobacteria</taxon>
        <taxon>Vibrionales</taxon>
        <taxon>Vibrionaceae</taxon>
        <taxon>Vibrio</taxon>
    </lineage>
</organism>
<dbReference type="CDD" id="cd07247">
    <property type="entry name" value="SgaA_N_like"/>
    <property type="match status" value="1"/>
</dbReference>
<protein>
    <submittedName>
        <fullName evidence="2">VOC family protein</fullName>
    </submittedName>
</protein>
<gene>
    <name evidence="2" type="ORF">JQC93_02535</name>
</gene>
<name>A0ABS2HFT5_9VIBR</name>
<dbReference type="SUPFAM" id="SSF54593">
    <property type="entry name" value="Glyoxalase/Bleomycin resistance protein/Dihydroxybiphenyl dioxygenase"/>
    <property type="match status" value="1"/>
</dbReference>
<evidence type="ECO:0000259" key="1">
    <source>
        <dbReference type="Pfam" id="PF00903"/>
    </source>
</evidence>
<reference evidence="2 3" key="1">
    <citation type="submission" date="2021-02" db="EMBL/GenBank/DDBJ databases">
        <authorList>
            <person name="Park J.-S."/>
        </authorList>
    </citation>
    <scope>NUCLEOTIDE SEQUENCE [LARGE SCALE GENOMIC DNA]</scope>
    <source>
        <strain evidence="2 3">188UL20-2</strain>
    </source>
</reference>
<proteinExistence type="predicted"/>
<dbReference type="RefSeq" id="WP_205156885.1">
    <property type="nucleotide sequence ID" value="NZ_JAFEUM010000001.1"/>
</dbReference>
<dbReference type="InterPro" id="IPR029068">
    <property type="entry name" value="Glyas_Bleomycin-R_OHBP_Dase"/>
</dbReference>
<feature type="domain" description="Glyoxalase/fosfomycin resistance/dioxygenase" evidence="1">
    <location>
        <begin position="17"/>
        <end position="122"/>
    </location>
</feature>
<dbReference type="Gene3D" id="3.10.180.10">
    <property type="entry name" value="2,3-Dihydroxybiphenyl 1,2-Dioxygenase, domain 1"/>
    <property type="match status" value="1"/>
</dbReference>
<evidence type="ECO:0000313" key="3">
    <source>
        <dbReference type="Proteomes" id="UP000809621"/>
    </source>
</evidence>
<comment type="caution">
    <text evidence="2">The sequence shown here is derived from an EMBL/GenBank/DDBJ whole genome shotgun (WGS) entry which is preliminary data.</text>
</comment>
<keyword evidence="3" id="KW-1185">Reference proteome</keyword>
<dbReference type="EMBL" id="JAFEUM010000001">
    <property type="protein sequence ID" value="MBM7035272.1"/>
    <property type="molecule type" value="Genomic_DNA"/>
</dbReference>